<feature type="transmembrane region" description="Helical" evidence="2">
    <location>
        <begin position="12"/>
        <end position="33"/>
    </location>
</feature>
<keyword evidence="2" id="KW-0472">Membrane</keyword>
<feature type="transmembrane region" description="Helical" evidence="2">
    <location>
        <begin position="119"/>
        <end position="144"/>
    </location>
</feature>
<gene>
    <name evidence="4" type="ORF">WHR41_04261</name>
</gene>
<comment type="caution">
    <text evidence="4">The sequence shown here is derived from an EMBL/GenBank/DDBJ whole genome shotgun (WGS) entry which is preliminary data.</text>
</comment>
<accession>A0AB34KVH3</accession>
<evidence type="ECO:0000313" key="4">
    <source>
        <dbReference type="EMBL" id="KAL1587328.1"/>
    </source>
</evidence>
<dbReference type="Proteomes" id="UP000803884">
    <property type="component" value="Unassembled WGS sequence"/>
</dbReference>
<dbReference type="PANTHER" id="PTHR39614:SF2">
    <property type="entry name" value="INTEGRAL MEMBRANE PROTEIN"/>
    <property type="match status" value="1"/>
</dbReference>
<feature type="domain" description="Rhodopsin" evidence="3">
    <location>
        <begin position="29"/>
        <end position="264"/>
    </location>
</feature>
<evidence type="ECO:0000259" key="3">
    <source>
        <dbReference type="Pfam" id="PF20684"/>
    </source>
</evidence>
<proteinExistence type="predicted"/>
<dbReference type="AlphaFoldDB" id="A0AB34KVH3"/>
<evidence type="ECO:0000313" key="5">
    <source>
        <dbReference type="Proteomes" id="UP000803884"/>
    </source>
</evidence>
<feature type="region of interest" description="Disordered" evidence="1">
    <location>
        <begin position="308"/>
        <end position="328"/>
    </location>
</feature>
<dbReference type="GeneID" id="96005705"/>
<dbReference type="InterPro" id="IPR049326">
    <property type="entry name" value="Rhodopsin_dom_fungi"/>
</dbReference>
<sequence length="360" mass="39695">MERDESIPPLVVTSVAIVGIIWVVMVLSIRLYIRVRLNGPVSKDDYAAILATALGIAQSALVLAAVHTGLGRPVDIQNLTDQQTTTKIGYAATLLYVSATYVSRASSCFLYIRLTAMRFHVFVAFLALSMSAVAGLVCLFVIAFQCKMPNPWDAPHGRRCINTWHLWRAVEITAIALEAFIFSISVLLVWSLRMRRRLKAMVVFAFSVRLLIVIPIALRLEFIHHAHTSSNSIYTNVAVTILTTITTHLATMSSTLPCLKQFLAMFDSGMIGEYTDATYTGSGKGTRTDQSIALASLASSTGARVGKRRRGSDELRLRPDQSTGDTGAEITVENSSTISEQSNSGIIKETRRWEVSYERW</sequence>
<keyword evidence="2" id="KW-1133">Transmembrane helix</keyword>
<dbReference type="EMBL" id="JAAQHG020000011">
    <property type="protein sequence ID" value="KAL1587328.1"/>
    <property type="molecule type" value="Genomic_DNA"/>
</dbReference>
<feature type="transmembrane region" description="Helical" evidence="2">
    <location>
        <begin position="88"/>
        <end position="112"/>
    </location>
</feature>
<organism evidence="4 5">
    <name type="scientific">Cladosporium halotolerans</name>
    <dbReference type="NCBI Taxonomy" id="1052096"/>
    <lineage>
        <taxon>Eukaryota</taxon>
        <taxon>Fungi</taxon>
        <taxon>Dikarya</taxon>
        <taxon>Ascomycota</taxon>
        <taxon>Pezizomycotina</taxon>
        <taxon>Dothideomycetes</taxon>
        <taxon>Dothideomycetidae</taxon>
        <taxon>Cladosporiales</taxon>
        <taxon>Cladosporiaceae</taxon>
        <taxon>Cladosporium</taxon>
    </lineage>
</organism>
<keyword evidence="5" id="KW-1185">Reference proteome</keyword>
<feature type="transmembrane region" description="Helical" evidence="2">
    <location>
        <begin position="45"/>
        <end position="68"/>
    </location>
</feature>
<dbReference type="Pfam" id="PF20684">
    <property type="entry name" value="Fung_rhodopsin"/>
    <property type="match status" value="1"/>
</dbReference>
<feature type="transmembrane region" description="Helical" evidence="2">
    <location>
        <begin position="232"/>
        <end position="251"/>
    </location>
</feature>
<keyword evidence="2" id="KW-0812">Transmembrane</keyword>
<evidence type="ECO:0000256" key="2">
    <source>
        <dbReference type="SAM" id="Phobius"/>
    </source>
</evidence>
<dbReference type="PANTHER" id="PTHR39614">
    <property type="entry name" value="INTEGRAL MEMBRANE PROTEIN"/>
    <property type="match status" value="1"/>
</dbReference>
<dbReference type="RefSeq" id="XP_069230433.1">
    <property type="nucleotide sequence ID" value="XM_069372867.1"/>
</dbReference>
<evidence type="ECO:0000256" key="1">
    <source>
        <dbReference type="SAM" id="MobiDB-lite"/>
    </source>
</evidence>
<name>A0AB34KVH3_9PEZI</name>
<feature type="transmembrane region" description="Helical" evidence="2">
    <location>
        <begin position="202"/>
        <end position="220"/>
    </location>
</feature>
<reference evidence="4 5" key="1">
    <citation type="journal article" date="2020" name="Microbiol. Resour. Announc.">
        <title>Draft Genome Sequence of a Cladosporium Species Isolated from the Mesophotic Ascidian Didemnum maculosum.</title>
        <authorList>
            <person name="Gioti A."/>
            <person name="Siaperas R."/>
            <person name="Nikolaivits E."/>
            <person name="Le Goff G."/>
            <person name="Ouazzani J."/>
            <person name="Kotoulas G."/>
            <person name="Topakas E."/>
        </authorList>
    </citation>
    <scope>NUCLEOTIDE SEQUENCE [LARGE SCALE GENOMIC DNA]</scope>
    <source>
        <strain evidence="4 5">TM138-S3</strain>
    </source>
</reference>
<protein>
    <recommendedName>
        <fullName evidence="3">Rhodopsin domain-containing protein</fullName>
    </recommendedName>
</protein>
<feature type="transmembrane region" description="Helical" evidence="2">
    <location>
        <begin position="164"/>
        <end position="190"/>
    </location>
</feature>